<dbReference type="GO" id="GO:0006811">
    <property type="term" value="P:monoatomic ion transport"/>
    <property type="evidence" value="ECO:0007669"/>
    <property type="project" value="UniProtKB-KW"/>
</dbReference>
<evidence type="ECO:0000256" key="3">
    <source>
        <dbReference type="ARBA" id="ARBA00022448"/>
    </source>
</evidence>
<feature type="domain" description="Porin" evidence="12">
    <location>
        <begin position="9"/>
        <end position="367"/>
    </location>
</feature>
<dbReference type="KEGG" id="pdio:PDMSB3_0717.1"/>
<reference evidence="13 14" key="1">
    <citation type="submission" date="2019-08" db="EMBL/GenBank/DDBJ databases">
        <authorList>
            <person name="Herpell B J."/>
        </authorList>
    </citation>
    <scope>NUCLEOTIDE SEQUENCE [LARGE SCALE GENOMIC DNA]</scope>
    <source>
        <strain evidence="14">Msb3</strain>
    </source>
</reference>
<evidence type="ECO:0000256" key="8">
    <source>
        <dbReference type="ARBA" id="ARBA00023114"/>
    </source>
</evidence>
<gene>
    <name evidence="13" type="ORF">PDMSB3_0717</name>
</gene>
<keyword evidence="6 11" id="KW-0732">Signal</keyword>
<keyword evidence="9" id="KW-0472">Membrane</keyword>
<dbReference type="PRINTS" id="PR00184">
    <property type="entry name" value="NEISSPPORIN"/>
</dbReference>
<dbReference type="AlphaFoldDB" id="A0A5Q4YVK0"/>
<keyword evidence="8" id="KW-0626">Porin</keyword>
<name>A0A5Q4YVK0_9BURK</name>
<evidence type="ECO:0000313" key="14">
    <source>
        <dbReference type="Proteomes" id="UP000325811"/>
    </source>
</evidence>
<keyword evidence="3" id="KW-0813">Transport</keyword>
<protein>
    <submittedName>
        <fullName evidence="13">Outer membrane porin, OmpC family</fullName>
    </submittedName>
</protein>
<evidence type="ECO:0000256" key="10">
    <source>
        <dbReference type="ARBA" id="ARBA00023237"/>
    </source>
</evidence>
<keyword evidence="10" id="KW-0998">Cell outer membrane</keyword>
<evidence type="ECO:0000256" key="2">
    <source>
        <dbReference type="ARBA" id="ARBA00011233"/>
    </source>
</evidence>
<keyword evidence="14" id="KW-1185">Reference proteome</keyword>
<evidence type="ECO:0000313" key="13">
    <source>
        <dbReference type="EMBL" id="VVD32015.1"/>
    </source>
</evidence>
<evidence type="ECO:0000256" key="1">
    <source>
        <dbReference type="ARBA" id="ARBA00004571"/>
    </source>
</evidence>
<comment type="subunit">
    <text evidence="2">Homotrimer.</text>
</comment>
<accession>A0A5Q4YVK0</accession>
<dbReference type="CDD" id="cd00342">
    <property type="entry name" value="gram_neg_porins"/>
    <property type="match status" value="1"/>
</dbReference>
<evidence type="ECO:0000259" key="12">
    <source>
        <dbReference type="Pfam" id="PF13609"/>
    </source>
</evidence>
<evidence type="ECO:0000256" key="11">
    <source>
        <dbReference type="SAM" id="SignalP"/>
    </source>
</evidence>
<proteinExistence type="predicted"/>
<feature type="chain" id="PRO_5025013067" evidence="11">
    <location>
        <begin position="22"/>
        <end position="409"/>
    </location>
</feature>
<evidence type="ECO:0000256" key="4">
    <source>
        <dbReference type="ARBA" id="ARBA00022452"/>
    </source>
</evidence>
<feature type="signal peptide" evidence="11">
    <location>
        <begin position="1"/>
        <end position="21"/>
    </location>
</feature>
<organism evidence="13 14">
    <name type="scientific">Paraburkholderia dioscoreae</name>
    <dbReference type="NCBI Taxonomy" id="2604047"/>
    <lineage>
        <taxon>Bacteria</taxon>
        <taxon>Pseudomonadati</taxon>
        <taxon>Pseudomonadota</taxon>
        <taxon>Betaproteobacteria</taxon>
        <taxon>Burkholderiales</taxon>
        <taxon>Burkholderiaceae</taxon>
        <taxon>Paraburkholderia</taxon>
    </lineage>
</organism>
<dbReference type="SUPFAM" id="SSF56935">
    <property type="entry name" value="Porins"/>
    <property type="match status" value="1"/>
</dbReference>
<evidence type="ECO:0000256" key="7">
    <source>
        <dbReference type="ARBA" id="ARBA00023065"/>
    </source>
</evidence>
<dbReference type="GO" id="GO:0046930">
    <property type="term" value="C:pore complex"/>
    <property type="evidence" value="ECO:0007669"/>
    <property type="project" value="UniProtKB-KW"/>
</dbReference>
<dbReference type="Gene3D" id="2.40.160.10">
    <property type="entry name" value="Porin"/>
    <property type="match status" value="1"/>
</dbReference>
<comment type="subcellular location">
    <subcellularLocation>
        <location evidence="1">Cell outer membrane</location>
        <topology evidence="1">Multi-pass membrane protein</topology>
    </subcellularLocation>
</comment>
<dbReference type="PANTHER" id="PTHR34501:SF9">
    <property type="entry name" value="MAJOR OUTER MEMBRANE PROTEIN P.IA"/>
    <property type="match status" value="1"/>
</dbReference>
<sequence length="409" mass="41708">MKKPMLVAIAIAGTAASAANAQSSVTLYGLIDQGFNYVSNVQTGRAGGALAGKHQYAMSDGATGIGGSRWGLRGSEDLGGGLRAIFTLENGFNINTGGLAQGGLEFGRQAYVGLANPFGQVTFGRQYSIVSDMLAPLSEAGEVPGHMGANPDDFDDLGHSIRINNAVKFRSTPYAGMTLGGMYAVGGVAGATVRNQVWALAASYANGPFAAAAGYLNARDPNLSYFGTNGNSGGNTANNLGSFGSATAGQSNPIYAGFASAATLQLLIAGAKYHLGPASIGATFSHAGFGGLGDTSAGPNTLHYAGSAVFNNGEVNASYAFTPAFSVNAAYSYTRKASVGAYDGATYRQGTLSTAYFLSKRTELYALAIYQKAGGTDSLGQAAVASITQLTPSATDHQLLVRLGIVHTF</sequence>
<dbReference type="EMBL" id="LR699554">
    <property type="protein sequence ID" value="VVD32015.1"/>
    <property type="molecule type" value="Genomic_DNA"/>
</dbReference>
<dbReference type="InterPro" id="IPR050298">
    <property type="entry name" value="Gram-neg_bact_OMP"/>
</dbReference>
<dbReference type="InterPro" id="IPR002299">
    <property type="entry name" value="Porin_Neis"/>
</dbReference>
<dbReference type="GO" id="GO:0015288">
    <property type="term" value="F:porin activity"/>
    <property type="evidence" value="ECO:0007669"/>
    <property type="project" value="UniProtKB-KW"/>
</dbReference>
<dbReference type="Pfam" id="PF13609">
    <property type="entry name" value="Porin_4"/>
    <property type="match status" value="1"/>
</dbReference>
<dbReference type="InterPro" id="IPR023614">
    <property type="entry name" value="Porin_dom_sf"/>
</dbReference>
<evidence type="ECO:0000256" key="9">
    <source>
        <dbReference type="ARBA" id="ARBA00023136"/>
    </source>
</evidence>
<evidence type="ECO:0000256" key="6">
    <source>
        <dbReference type="ARBA" id="ARBA00022729"/>
    </source>
</evidence>
<keyword evidence="7" id="KW-0406">Ion transport</keyword>
<dbReference type="Proteomes" id="UP000325811">
    <property type="component" value="Chromosome II"/>
</dbReference>
<keyword evidence="4" id="KW-1134">Transmembrane beta strand</keyword>
<dbReference type="InterPro" id="IPR033900">
    <property type="entry name" value="Gram_neg_porin_domain"/>
</dbReference>
<keyword evidence="5" id="KW-0812">Transmembrane</keyword>
<dbReference type="PANTHER" id="PTHR34501">
    <property type="entry name" value="PROTEIN YDDL-RELATED"/>
    <property type="match status" value="1"/>
</dbReference>
<dbReference type="GO" id="GO:0009279">
    <property type="term" value="C:cell outer membrane"/>
    <property type="evidence" value="ECO:0007669"/>
    <property type="project" value="UniProtKB-SubCell"/>
</dbReference>
<dbReference type="RefSeq" id="WP_165187922.1">
    <property type="nucleotide sequence ID" value="NZ_LR699554.1"/>
</dbReference>
<evidence type="ECO:0000256" key="5">
    <source>
        <dbReference type="ARBA" id="ARBA00022692"/>
    </source>
</evidence>